<accession>A0A1Q8QTE9</accession>
<keyword evidence="2" id="KW-1185">Reference proteome</keyword>
<proteinExistence type="predicted"/>
<reference evidence="1 2" key="1">
    <citation type="submission" date="2016-09" db="EMBL/GenBank/DDBJ databases">
        <title>Complete genome of Desulfosporosinus sp. OL.</title>
        <authorList>
            <person name="Mardanov A."/>
            <person name="Beletsky A."/>
            <person name="Panova A."/>
            <person name="Karnachuk O."/>
            <person name="Ravin N."/>
        </authorList>
    </citation>
    <scope>NUCLEOTIDE SEQUENCE [LARGE SCALE GENOMIC DNA]</scope>
    <source>
        <strain evidence="1 2">OL</strain>
    </source>
</reference>
<evidence type="ECO:0000313" key="2">
    <source>
        <dbReference type="Proteomes" id="UP000186102"/>
    </source>
</evidence>
<protein>
    <submittedName>
        <fullName evidence="1">Uncharacterized protein</fullName>
    </submittedName>
</protein>
<sequence length="53" mass="6359">MEGETSGKVDWGKTQRRRNKLRGLFYAMNRLFCKYNTQIILKQEHMFGIIVHD</sequence>
<dbReference type="Proteomes" id="UP000186102">
    <property type="component" value="Unassembled WGS sequence"/>
</dbReference>
<dbReference type="EMBL" id="MLBF01000023">
    <property type="protein sequence ID" value="OLN30607.1"/>
    <property type="molecule type" value="Genomic_DNA"/>
</dbReference>
<dbReference type="AlphaFoldDB" id="A0A1Q8QTE9"/>
<dbReference type="STRING" id="1888891.DSOL_2949"/>
<gene>
    <name evidence="1" type="ORF">DSOL_2949</name>
</gene>
<name>A0A1Q8QTE9_9FIRM</name>
<organism evidence="1 2">
    <name type="scientific">Desulfosporosinus metallidurans</name>
    <dbReference type="NCBI Taxonomy" id="1888891"/>
    <lineage>
        <taxon>Bacteria</taxon>
        <taxon>Bacillati</taxon>
        <taxon>Bacillota</taxon>
        <taxon>Clostridia</taxon>
        <taxon>Eubacteriales</taxon>
        <taxon>Desulfitobacteriaceae</taxon>
        <taxon>Desulfosporosinus</taxon>
    </lineage>
</organism>
<comment type="caution">
    <text evidence="1">The sequence shown here is derived from an EMBL/GenBank/DDBJ whole genome shotgun (WGS) entry which is preliminary data.</text>
</comment>
<evidence type="ECO:0000313" key="1">
    <source>
        <dbReference type="EMBL" id="OLN30607.1"/>
    </source>
</evidence>